<dbReference type="InterPro" id="IPR038165">
    <property type="entry name" value="FlgT_C_sf"/>
</dbReference>
<keyword evidence="1" id="KW-0732">Signal</keyword>
<protein>
    <recommendedName>
        <fullName evidence="2">Flagellar assembly protein T middle domain-containing protein</fullName>
    </recommendedName>
</protein>
<evidence type="ECO:0000259" key="2">
    <source>
        <dbReference type="Pfam" id="PF16539"/>
    </source>
</evidence>
<name>A0ABN4YI55_9GAMM</name>
<accession>A0ABN4YI55</accession>
<dbReference type="InterPro" id="IPR032386">
    <property type="entry name" value="FlgT_M"/>
</dbReference>
<evidence type="ECO:0000313" key="4">
    <source>
        <dbReference type="Proteomes" id="UP000191820"/>
    </source>
</evidence>
<dbReference type="Gene3D" id="3.30.1660.40">
    <property type="entry name" value="FlgT, N-terminal domain"/>
    <property type="match status" value="1"/>
</dbReference>
<dbReference type="RefSeq" id="WP_065110451.1">
    <property type="nucleotide sequence ID" value="NZ_CP020472.1"/>
</dbReference>
<keyword evidence="4" id="KW-1185">Reference proteome</keyword>
<proteinExistence type="predicted"/>
<reference evidence="3 4" key="1">
    <citation type="submission" date="2017-03" db="EMBL/GenBank/DDBJ databases">
        <title>Genome sequencing of Shewanella japonica KCTC 22435.</title>
        <authorList>
            <person name="Kim K.M."/>
        </authorList>
    </citation>
    <scope>NUCLEOTIDE SEQUENCE [LARGE SCALE GENOMIC DNA]</scope>
    <source>
        <strain evidence="3 4">KCTC 22435</strain>
    </source>
</reference>
<sequence>MKRFLWLCLLAVFPSVSMAQWYVGQASYPIGNDDYNDVRKLVVEKAIENASLQASSFISIENTVRDGILTSSQSNVLSQHHISEIVILNESIEGGKLTINLKVSLESKSNCIEDRYLKQLIVAQFPLLTPSQASAGDISNLPFHIGSRFKNELTHQPNVFVEEMIPQMVYKPITTMDTINLETIQGISEALNSQYQSQYLVFGYIRDISLYNEKKSSLLVDTVYPKRNFTIKVFMYDRISNSILLEEEYHGEGGWSFDSYSRVDLANSLFWRSEYGKTIVNTLFKVSQEINQTLKCEATKAIVINRDDAYITINIGKLHGVAKGDIFQHIKLKNITLANSVLSTLMPPDEPIHLEVVQVSNKISLLKVPKHLDKNGMNQHQIDLYDVVTTVEF</sequence>
<dbReference type="Proteomes" id="UP000191820">
    <property type="component" value="Chromosome"/>
</dbReference>
<dbReference type="Pfam" id="PF16539">
    <property type="entry name" value="FlgT_M"/>
    <property type="match status" value="1"/>
</dbReference>
<feature type="signal peptide" evidence="1">
    <location>
        <begin position="1"/>
        <end position="19"/>
    </location>
</feature>
<gene>
    <name evidence="3" type="ORF">SJ2017_3959</name>
</gene>
<dbReference type="Gene3D" id="2.40.10.410">
    <property type="entry name" value="FlgT, C-terminal domain"/>
    <property type="match status" value="1"/>
</dbReference>
<organism evidence="3 4">
    <name type="scientific">Shewanella japonica</name>
    <dbReference type="NCBI Taxonomy" id="93973"/>
    <lineage>
        <taxon>Bacteria</taxon>
        <taxon>Pseudomonadati</taxon>
        <taxon>Pseudomonadota</taxon>
        <taxon>Gammaproteobacteria</taxon>
        <taxon>Alteromonadales</taxon>
        <taxon>Shewanellaceae</taxon>
        <taxon>Shewanella</taxon>
    </lineage>
</organism>
<evidence type="ECO:0000313" key="3">
    <source>
        <dbReference type="EMBL" id="ARD24188.1"/>
    </source>
</evidence>
<feature type="chain" id="PRO_5045115120" description="Flagellar assembly protein T middle domain-containing protein" evidence="1">
    <location>
        <begin position="20"/>
        <end position="393"/>
    </location>
</feature>
<dbReference type="InterPro" id="IPR038180">
    <property type="entry name" value="FlgT_N_sf"/>
</dbReference>
<dbReference type="Gene3D" id="3.40.50.10610">
    <property type="entry name" value="ABC-type transport auxiliary lipoprotein component"/>
    <property type="match status" value="1"/>
</dbReference>
<feature type="domain" description="Flagellar assembly protein T middle" evidence="2">
    <location>
        <begin position="110"/>
        <end position="264"/>
    </location>
</feature>
<dbReference type="EMBL" id="CP020472">
    <property type="protein sequence ID" value="ARD24188.1"/>
    <property type="molecule type" value="Genomic_DNA"/>
</dbReference>
<evidence type="ECO:0000256" key="1">
    <source>
        <dbReference type="SAM" id="SignalP"/>
    </source>
</evidence>